<dbReference type="eggNOG" id="ENOG5033C8D">
    <property type="taxonomic scope" value="Bacteria"/>
</dbReference>
<sequence>MIRLTARATQRSGDVMQKVLIFAAGAAAGFVLGTRSGRQTYEKMRHQSLELWHNPTVQEKVSEATETVKDKAPQVQHKVGELAKKATHRGTDTSATSAPTNGVSLEEAAGRTPTPPATVTSPTDGKHAQGPN</sequence>
<proteinExistence type="predicted"/>
<protein>
    <recommendedName>
        <fullName evidence="4">YtxH domain-containing protein</fullName>
    </recommendedName>
</protein>
<evidence type="ECO:0000313" key="3">
    <source>
        <dbReference type="Proteomes" id="UP000008710"/>
    </source>
</evidence>
<name>Q0SB62_RHOJR</name>
<dbReference type="HOGENOM" id="CLU_142819_4_0_11"/>
<reference evidence="3" key="1">
    <citation type="journal article" date="2006" name="Proc. Natl. Acad. Sci. U.S.A.">
        <title>The complete genome of Rhodococcus sp. RHA1 provides insights into a catabolic powerhouse.</title>
        <authorList>
            <person name="McLeod M.P."/>
            <person name="Warren R.L."/>
            <person name="Hsiao W.W.L."/>
            <person name="Araki N."/>
            <person name="Myhre M."/>
            <person name="Fernandes C."/>
            <person name="Miyazawa D."/>
            <person name="Wong W."/>
            <person name="Lillquist A.L."/>
            <person name="Wang D."/>
            <person name="Dosanjh M."/>
            <person name="Hara H."/>
            <person name="Petrescu A."/>
            <person name="Morin R.D."/>
            <person name="Yang G."/>
            <person name="Stott J.M."/>
            <person name="Schein J.E."/>
            <person name="Shin H."/>
            <person name="Smailus D."/>
            <person name="Siddiqui A.S."/>
            <person name="Marra M.A."/>
            <person name="Jones S.J.M."/>
            <person name="Holt R."/>
            <person name="Brinkman F.S.L."/>
            <person name="Miyauchi K."/>
            <person name="Fukuda M."/>
            <person name="Davies J.E."/>
            <person name="Mohn W.W."/>
            <person name="Eltis L.D."/>
        </authorList>
    </citation>
    <scope>NUCLEOTIDE SEQUENCE [LARGE SCALE GENOMIC DNA]</scope>
    <source>
        <strain evidence="3">RHA1</strain>
    </source>
</reference>
<dbReference type="KEGG" id="rha:RHA1_ro03421"/>
<dbReference type="EMBL" id="CP000431">
    <property type="protein sequence ID" value="ABG95224.1"/>
    <property type="molecule type" value="Genomic_DNA"/>
</dbReference>
<evidence type="ECO:0000313" key="2">
    <source>
        <dbReference type="EMBL" id="ABG95224.1"/>
    </source>
</evidence>
<evidence type="ECO:0008006" key="4">
    <source>
        <dbReference type="Google" id="ProtNLM"/>
    </source>
</evidence>
<organism evidence="2 3">
    <name type="scientific">Rhodococcus jostii (strain RHA1)</name>
    <dbReference type="NCBI Taxonomy" id="101510"/>
    <lineage>
        <taxon>Bacteria</taxon>
        <taxon>Bacillati</taxon>
        <taxon>Actinomycetota</taxon>
        <taxon>Actinomycetes</taxon>
        <taxon>Mycobacteriales</taxon>
        <taxon>Nocardiaceae</taxon>
        <taxon>Rhodococcus</taxon>
    </lineage>
</organism>
<accession>Q0SB62</accession>
<dbReference type="AlphaFoldDB" id="Q0SB62"/>
<feature type="compositionally biased region" description="Polar residues" evidence="1">
    <location>
        <begin position="92"/>
        <end position="103"/>
    </location>
</feature>
<dbReference type="Proteomes" id="UP000008710">
    <property type="component" value="Chromosome"/>
</dbReference>
<evidence type="ECO:0000256" key="1">
    <source>
        <dbReference type="SAM" id="MobiDB-lite"/>
    </source>
</evidence>
<feature type="region of interest" description="Disordered" evidence="1">
    <location>
        <begin position="65"/>
        <end position="132"/>
    </location>
</feature>
<feature type="compositionally biased region" description="Basic and acidic residues" evidence="1">
    <location>
        <begin position="65"/>
        <end position="84"/>
    </location>
</feature>
<gene>
    <name evidence="2" type="ordered locus">RHA1_ro03421</name>
</gene>